<dbReference type="SUPFAM" id="SSF57667">
    <property type="entry name" value="beta-beta-alpha zinc fingers"/>
    <property type="match status" value="3"/>
</dbReference>
<keyword evidence="1 6" id="KW-0479">Metal-binding</keyword>
<dbReference type="PROSITE" id="PS50157">
    <property type="entry name" value="ZINC_FINGER_C2H2_2"/>
    <property type="match status" value="7"/>
</dbReference>
<dbReference type="FunCoup" id="A0A6P7G455">
    <property type="interactions" value="139"/>
</dbReference>
<dbReference type="InParanoid" id="A0A6P7G455"/>
<sequence>MTSPVALYLCRLCLNKTPTRVNIFGGDFPRMLEILTSIKVDEEDGLPKYSCIKCAKEVQMCLMVKKRIIKAHQFLLEGLKKKKTTFESTVITRIVNKGESSVQNKTKTAKQKVVSKKSNPVITQNKTQCKSKLFDNSNEAATDEDAYDNSNEATTDEDANEGSVKHDVKTEGVETTNQPNAIKEEKESLDEEVHEILDEDQKCIESTGFTCETCNLTFSDRRKFTMHNRKHEKRKCDICGRLIRPDNMKKHVLMHTAGPVVCSTCGVTCKNFESLRGHIFHYHKHTAHQYVCEECGKSFRMKYYFLLHKRKDHMGLRNFKCNTCGKAFFVNKALLNHVRTTHEKLRRHVCEHCGTGFSTKHVLKTHKRQHTDEKPFVCEHCSEGFRQSVSLRTHLKSKHGIEVAQEFFCGTCEKGFATNWALSVHQRSHETKKCEICSENFAGDEYLTKHLREVHQVEVEMQQDS</sequence>
<dbReference type="PROSITE" id="PS00028">
    <property type="entry name" value="ZINC_FINGER_C2H2_1"/>
    <property type="match status" value="7"/>
</dbReference>
<feature type="binding site" evidence="6">
    <location>
        <position position="54"/>
    </location>
    <ligand>
        <name>Zn(2+)</name>
        <dbReference type="ChEBI" id="CHEBI:29105"/>
    </ligand>
</feature>
<feature type="domain" description="C2H2-type" evidence="8">
    <location>
        <begin position="319"/>
        <end position="347"/>
    </location>
</feature>
<evidence type="ECO:0000256" key="6">
    <source>
        <dbReference type="PROSITE-ProRule" id="PRU01263"/>
    </source>
</evidence>
<keyword evidence="2" id="KW-0677">Repeat</keyword>
<keyword evidence="4 6" id="KW-0862">Zinc</keyword>
<dbReference type="InterPro" id="IPR012934">
    <property type="entry name" value="Znf_AD"/>
</dbReference>
<feature type="domain" description="C2H2-type" evidence="8">
    <location>
        <begin position="407"/>
        <end position="434"/>
    </location>
</feature>
<name>A0A6P7G455_DIAVI</name>
<protein>
    <submittedName>
        <fullName evidence="10">Zinc finger protein 43-like isoform X2</fullName>
    </submittedName>
</protein>
<dbReference type="PANTHER" id="PTHR23226">
    <property type="entry name" value="ZINC FINGER AND SCAN DOMAIN-CONTAINING"/>
    <property type="match status" value="1"/>
</dbReference>
<dbReference type="GO" id="GO:0005634">
    <property type="term" value="C:nucleus"/>
    <property type="evidence" value="ECO:0007669"/>
    <property type="project" value="InterPro"/>
</dbReference>
<dbReference type="SMART" id="SM00355">
    <property type="entry name" value="ZnF_C2H2"/>
    <property type="match status" value="9"/>
</dbReference>
<dbReference type="PANTHER" id="PTHR23226:SF371">
    <property type="entry name" value="ZINC FINGER PROTEIN 112-LIKE PROTEIN"/>
    <property type="match status" value="1"/>
</dbReference>
<organism evidence="10">
    <name type="scientific">Diabrotica virgifera virgifera</name>
    <name type="common">western corn rootworm</name>
    <dbReference type="NCBI Taxonomy" id="50390"/>
    <lineage>
        <taxon>Eukaryota</taxon>
        <taxon>Metazoa</taxon>
        <taxon>Ecdysozoa</taxon>
        <taxon>Arthropoda</taxon>
        <taxon>Hexapoda</taxon>
        <taxon>Insecta</taxon>
        <taxon>Pterygota</taxon>
        <taxon>Neoptera</taxon>
        <taxon>Endopterygota</taxon>
        <taxon>Coleoptera</taxon>
        <taxon>Polyphaga</taxon>
        <taxon>Cucujiformia</taxon>
        <taxon>Chrysomeloidea</taxon>
        <taxon>Chrysomelidae</taxon>
        <taxon>Galerucinae</taxon>
        <taxon>Diabroticina</taxon>
        <taxon>Diabroticites</taxon>
        <taxon>Diabrotica</taxon>
    </lineage>
</organism>
<keyword evidence="3 5" id="KW-0863">Zinc-finger</keyword>
<feature type="domain" description="C2H2-type" evidence="8">
    <location>
        <begin position="290"/>
        <end position="318"/>
    </location>
</feature>
<feature type="compositionally biased region" description="Basic and acidic residues" evidence="7">
    <location>
        <begin position="163"/>
        <end position="172"/>
    </location>
</feature>
<feature type="binding site" evidence="6">
    <location>
        <position position="10"/>
    </location>
    <ligand>
        <name>Zn(2+)</name>
        <dbReference type="ChEBI" id="CHEBI:29105"/>
    </ligand>
</feature>
<feature type="domain" description="C2H2-type" evidence="8">
    <location>
        <begin position="376"/>
        <end position="404"/>
    </location>
</feature>
<evidence type="ECO:0000256" key="4">
    <source>
        <dbReference type="ARBA" id="ARBA00022833"/>
    </source>
</evidence>
<dbReference type="FunFam" id="3.30.160.60:FF:000446">
    <property type="entry name" value="Zinc finger protein"/>
    <property type="match status" value="1"/>
</dbReference>
<evidence type="ECO:0000256" key="5">
    <source>
        <dbReference type="PROSITE-ProRule" id="PRU00042"/>
    </source>
</evidence>
<feature type="region of interest" description="Disordered" evidence="7">
    <location>
        <begin position="139"/>
        <end position="177"/>
    </location>
</feature>
<dbReference type="GO" id="GO:0008270">
    <property type="term" value="F:zinc ion binding"/>
    <property type="evidence" value="ECO:0007669"/>
    <property type="project" value="UniProtKB-UniRule"/>
</dbReference>
<gene>
    <name evidence="10" type="primary">LOC114337478</name>
</gene>
<evidence type="ECO:0000259" key="8">
    <source>
        <dbReference type="PROSITE" id="PS50157"/>
    </source>
</evidence>
<dbReference type="SUPFAM" id="SSF57716">
    <property type="entry name" value="Glucocorticoid receptor-like (DNA-binding domain)"/>
    <property type="match status" value="1"/>
</dbReference>
<feature type="binding site" evidence="6">
    <location>
        <position position="51"/>
    </location>
    <ligand>
        <name>Zn(2+)</name>
        <dbReference type="ChEBI" id="CHEBI:29105"/>
    </ligand>
</feature>
<dbReference type="Pfam" id="PF07776">
    <property type="entry name" value="zf-AD"/>
    <property type="match status" value="1"/>
</dbReference>
<evidence type="ECO:0000256" key="3">
    <source>
        <dbReference type="ARBA" id="ARBA00022771"/>
    </source>
</evidence>
<dbReference type="Gene3D" id="3.30.160.60">
    <property type="entry name" value="Classic Zinc Finger"/>
    <property type="match status" value="6"/>
</dbReference>
<evidence type="ECO:0000256" key="2">
    <source>
        <dbReference type="ARBA" id="ARBA00022737"/>
    </source>
</evidence>
<feature type="domain" description="C2H2-type" evidence="8">
    <location>
        <begin position="209"/>
        <end position="236"/>
    </location>
</feature>
<evidence type="ECO:0000256" key="7">
    <source>
        <dbReference type="SAM" id="MobiDB-lite"/>
    </source>
</evidence>
<evidence type="ECO:0000313" key="10">
    <source>
        <dbReference type="RefSeq" id="XP_028143721.1"/>
    </source>
</evidence>
<dbReference type="PROSITE" id="PS51915">
    <property type="entry name" value="ZAD"/>
    <property type="match status" value="1"/>
</dbReference>
<dbReference type="InterPro" id="IPR036236">
    <property type="entry name" value="Znf_C2H2_sf"/>
</dbReference>
<dbReference type="GO" id="GO:0000978">
    <property type="term" value="F:RNA polymerase II cis-regulatory region sequence-specific DNA binding"/>
    <property type="evidence" value="ECO:0007669"/>
    <property type="project" value="TreeGrafter"/>
</dbReference>
<feature type="binding site" evidence="6">
    <location>
        <position position="13"/>
    </location>
    <ligand>
        <name>Zn(2+)</name>
        <dbReference type="ChEBI" id="CHEBI:29105"/>
    </ligand>
</feature>
<feature type="domain" description="C2H2-type" evidence="8">
    <location>
        <begin position="348"/>
        <end position="375"/>
    </location>
</feature>
<dbReference type="RefSeq" id="XP_028143721.1">
    <property type="nucleotide sequence ID" value="XM_028287920.1"/>
</dbReference>
<reference evidence="10" key="1">
    <citation type="submission" date="2025-08" db="UniProtKB">
        <authorList>
            <consortium name="RefSeq"/>
        </authorList>
    </citation>
    <scope>IDENTIFICATION</scope>
    <source>
        <tissue evidence="10">Whole insect</tissue>
    </source>
</reference>
<dbReference type="GO" id="GO:0000981">
    <property type="term" value="F:DNA-binding transcription factor activity, RNA polymerase II-specific"/>
    <property type="evidence" value="ECO:0007669"/>
    <property type="project" value="TreeGrafter"/>
</dbReference>
<dbReference type="InterPro" id="IPR013087">
    <property type="entry name" value="Znf_C2H2_type"/>
</dbReference>
<dbReference type="AlphaFoldDB" id="A0A6P7G455"/>
<proteinExistence type="predicted"/>
<dbReference type="Pfam" id="PF00096">
    <property type="entry name" value="zf-C2H2"/>
    <property type="match status" value="4"/>
</dbReference>
<feature type="domain" description="C2H2-type" evidence="8">
    <location>
        <begin position="432"/>
        <end position="460"/>
    </location>
</feature>
<accession>A0A6P7G455</accession>
<evidence type="ECO:0000256" key="1">
    <source>
        <dbReference type="ARBA" id="ARBA00022723"/>
    </source>
</evidence>
<evidence type="ECO:0000259" key="9">
    <source>
        <dbReference type="PROSITE" id="PS51915"/>
    </source>
</evidence>
<feature type="domain" description="ZAD" evidence="9">
    <location>
        <begin position="8"/>
        <end position="78"/>
    </location>
</feature>